<protein>
    <submittedName>
        <fullName evidence="4">Uncharacterized protein</fullName>
    </submittedName>
</protein>
<reference evidence="4" key="1">
    <citation type="journal article" date="2019" name="Nat. Med.">
        <title>A library of human gut bacterial isolates paired with longitudinal multiomics data enables mechanistic microbiome research.</title>
        <authorList>
            <person name="Poyet M."/>
            <person name="Groussin M."/>
            <person name="Gibbons S.M."/>
            <person name="Avila-Pacheco J."/>
            <person name="Jiang X."/>
            <person name="Kearney S.M."/>
            <person name="Perrotta A.R."/>
            <person name="Berdy B."/>
            <person name="Zhao S."/>
            <person name="Lieberman T.D."/>
            <person name="Swanson P.K."/>
            <person name="Smith M."/>
            <person name="Roesemann S."/>
            <person name="Alexander J.E."/>
            <person name="Rich S.A."/>
            <person name="Livny J."/>
            <person name="Vlamakis H."/>
            <person name="Clish C."/>
            <person name="Bullock K."/>
            <person name="Deik A."/>
            <person name="Scott J."/>
            <person name="Pierce K.A."/>
            <person name="Xavier R.J."/>
            <person name="Alm E.J."/>
        </authorList>
    </citation>
    <scope>NUCLEOTIDE SEQUENCE</scope>
    <source>
        <strain evidence="4">BIOML-A179</strain>
    </source>
</reference>
<evidence type="ECO:0000313" key="4">
    <source>
        <dbReference type="EMBL" id="MTL93012.1"/>
    </source>
</evidence>
<dbReference type="EMBL" id="WMQV01000001">
    <property type="protein sequence ID" value="MTL93012.1"/>
    <property type="molecule type" value="Genomic_DNA"/>
</dbReference>
<proteinExistence type="predicted"/>
<feature type="coiled-coil region" evidence="1">
    <location>
        <begin position="229"/>
        <end position="263"/>
    </location>
</feature>
<keyword evidence="3" id="KW-0812">Transmembrane</keyword>
<keyword evidence="1" id="KW-0175">Coiled coil</keyword>
<keyword evidence="3" id="KW-0472">Membrane</keyword>
<evidence type="ECO:0000256" key="2">
    <source>
        <dbReference type="SAM" id="MobiDB-lite"/>
    </source>
</evidence>
<comment type="caution">
    <text evidence="4">The sequence shown here is derived from an EMBL/GenBank/DDBJ whole genome shotgun (WGS) entry which is preliminary data.</text>
</comment>
<gene>
    <name evidence="4" type="ORF">GMA64_00525</name>
</gene>
<dbReference type="AlphaFoldDB" id="A0A6G2CJX5"/>
<name>A0A6G2CJX5_9FIRM</name>
<feature type="compositionally biased region" description="Acidic residues" evidence="2">
    <location>
        <begin position="60"/>
        <end position="70"/>
    </location>
</feature>
<feature type="transmembrane region" description="Helical" evidence="3">
    <location>
        <begin position="309"/>
        <end position="329"/>
    </location>
</feature>
<dbReference type="RefSeq" id="WP_129821277.1">
    <property type="nucleotide sequence ID" value="NZ_RCYV01000003.1"/>
</dbReference>
<evidence type="ECO:0000256" key="1">
    <source>
        <dbReference type="SAM" id="Coils"/>
    </source>
</evidence>
<sequence>MENKADYAELRRLYFGHRENDRTPSHSKVSNYETGIDQTIDGFSSDLHNFLTIHEHSSDEEPTTMSDNDEMGPKSGLTQRSSELINNLCDRYGNRTYNKITSMINNEDFSEWEQLEKELFASELKLNLNDLEETTESLTYDEIVNELNEMTTGDLDDDLDYLDALVQHDYSRLRKFQTDQECLSSIFSEILENEQNSNKNYEDDVFNKNIELIFNSDIDLDNHDWSEISDQANLGNGNLEETIQQLKEQCQSQDTKKEILTGELKQADLNAFYSENKLALESLNMHLESEEHNQSKGEKSTSDLLSKGLKVYIGITFFILFVILMVILFK</sequence>
<feature type="region of interest" description="Disordered" evidence="2">
    <location>
        <begin position="56"/>
        <end position="80"/>
    </location>
</feature>
<organism evidence="4">
    <name type="scientific">Turicibacter sanguinis</name>
    <dbReference type="NCBI Taxonomy" id="154288"/>
    <lineage>
        <taxon>Bacteria</taxon>
        <taxon>Bacillati</taxon>
        <taxon>Bacillota</taxon>
        <taxon>Erysipelotrichia</taxon>
        <taxon>Erysipelotrichales</taxon>
        <taxon>Turicibacteraceae</taxon>
        <taxon>Turicibacter</taxon>
    </lineage>
</organism>
<evidence type="ECO:0000256" key="3">
    <source>
        <dbReference type="SAM" id="Phobius"/>
    </source>
</evidence>
<accession>A0A6G2CJX5</accession>
<keyword evidence="3" id="KW-1133">Transmembrane helix</keyword>